<keyword evidence="1" id="KW-1133">Transmembrane helix</keyword>
<organism evidence="2 3">
    <name type="scientific">Cerasicoccus arenae</name>
    <dbReference type="NCBI Taxonomy" id="424488"/>
    <lineage>
        <taxon>Bacteria</taxon>
        <taxon>Pseudomonadati</taxon>
        <taxon>Verrucomicrobiota</taxon>
        <taxon>Opitutia</taxon>
        <taxon>Puniceicoccales</taxon>
        <taxon>Cerasicoccaceae</taxon>
        <taxon>Cerasicoccus</taxon>
    </lineage>
</organism>
<dbReference type="PANTHER" id="PTHR30093">
    <property type="entry name" value="GENERAL SECRETION PATHWAY PROTEIN G"/>
    <property type="match status" value="1"/>
</dbReference>
<proteinExistence type="predicted"/>
<evidence type="ECO:0008006" key="4">
    <source>
        <dbReference type="Google" id="ProtNLM"/>
    </source>
</evidence>
<accession>A0A8J3GEH6</accession>
<dbReference type="Pfam" id="PF07963">
    <property type="entry name" value="N_methyl"/>
    <property type="match status" value="1"/>
</dbReference>
<keyword evidence="1" id="KW-0812">Transmembrane</keyword>
<keyword evidence="3" id="KW-1185">Reference proteome</keyword>
<dbReference type="InterPro" id="IPR012902">
    <property type="entry name" value="N_methyl_site"/>
</dbReference>
<dbReference type="Gene3D" id="3.30.700.10">
    <property type="entry name" value="Glycoprotein, Type 4 Pilin"/>
    <property type="match status" value="1"/>
</dbReference>
<gene>
    <name evidence="2" type="ORF">GCM10007047_20380</name>
</gene>
<protein>
    <recommendedName>
        <fullName evidence="4">Prepilin-type N-terminal cleavage/methylation domain-containing protein</fullName>
    </recommendedName>
</protein>
<comment type="caution">
    <text evidence="2">The sequence shown here is derived from an EMBL/GenBank/DDBJ whole genome shotgun (WGS) entry which is preliminary data.</text>
</comment>
<dbReference type="Proteomes" id="UP000642829">
    <property type="component" value="Unassembled WGS sequence"/>
</dbReference>
<name>A0A8J3GEH6_9BACT</name>
<dbReference type="EMBL" id="BMXG01000011">
    <property type="protein sequence ID" value="GHC03677.1"/>
    <property type="molecule type" value="Genomic_DNA"/>
</dbReference>
<keyword evidence="1" id="KW-0472">Membrane</keyword>
<feature type="transmembrane region" description="Helical" evidence="1">
    <location>
        <begin position="21"/>
        <end position="47"/>
    </location>
</feature>
<dbReference type="AlphaFoldDB" id="A0A8J3GEH6"/>
<dbReference type="SUPFAM" id="SSF54523">
    <property type="entry name" value="Pili subunits"/>
    <property type="match status" value="1"/>
</dbReference>
<reference evidence="2" key="1">
    <citation type="journal article" date="2014" name="Int. J. Syst. Evol. Microbiol.">
        <title>Complete genome sequence of Corynebacterium casei LMG S-19264T (=DSM 44701T), isolated from a smear-ripened cheese.</title>
        <authorList>
            <consortium name="US DOE Joint Genome Institute (JGI-PGF)"/>
            <person name="Walter F."/>
            <person name="Albersmeier A."/>
            <person name="Kalinowski J."/>
            <person name="Ruckert C."/>
        </authorList>
    </citation>
    <scope>NUCLEOTIDE SEQUENCE</scope>
    <source>
        <strain evidence="2">KCTC 12870</strain>
    </source>
</reference>
<dbReference type="InterPro" id="IPR045584">
    <property type="entry name" value="Pilin-like"/>
</dbReference>
<evidence type="ECO:0000313" key="2">
    <source>
        <dbReference type="EMBL" id="GHC03677.1"/>
    </source>
</evidence>
<evidence type="ECO:0000256" key="1">
    <source>
        <dbReference type="SAM" id="Phobius"/>
    </source>
</evidence>
<sequence length="228" mass="25484">MELNFNNSKIMKVITIPRRGFTLVELLAVIAIVGILAAILIPIVGAVRKSANNTQCLSNLRQHGSAVRLYANDHNNKLPTLNFNYVSDLWPYLVNSKTEAPTFSGPSFPDGLRGTCFECPLMDNDVDAASERSYGVNSFIRLYYLKGGEDNQNYSDSSLLLIQQPENTVIFADTHSRSNLSNDRWEQISQRHDGHVNVVFVDGHVDSVAGDDERATTYNTVFWRGKDL</sequence>
<dbReference type="NCBIfam" id="TIGR02532">
    <property type="entry name" value="IV_pilin_GFxxxE"/>
    <property type="match status" value="1"/>
</dbReference>
<reference evidence="2" key="2">
    <citation type="submission" date="2020-09" db="EMBL/GenBank/DDBJ databases">
        <authorList>
            <person name="Sun Q."/>
            <person name="Kim S."/>
        </authorList>
    </citation>
    <scope>NUCLEOTIDE SEQUENCE</scope>
    <source>
        <strain evidence="2">KCTC 12870</strain>
    </source>
</reference>
<evidence type="ECO:0000313" key="3">
    <source>
        <dbReference type="Proteomes" id="UP000642829"/>
    </source>
</evidence>
<dbReference type="PROSITE" id="PS00409">
    <property type="entry name" value="PROKAR_NTER_METHYL"/>
    <property type="match status" value="1"/>
</dbReference>